<evidence type="ECO:0000313" key="9">
    <source>
        <dbReference type="Proteomes" id="UP000652219"/>
    </source>
</evidence>
<feature type="region of interest" description="Disordered" evidence="6">
    <location>
        <begin position="298"/>
        <end position="371"/>
    </location>
</feature>
<evidence type="ECO:0000256" key="1">
    <source>
        <dbReference type="ARBA" id="ARBA00005234"/>
    </source>
</evidence>
<dbReference type="AlphaFoldDB" id="A0A8H6MIS2"/>
<dbReference type="Gene3D" id="3.40.395.10">
    <property type="entry name" value="Adenoviral Proteinase, Chain A"/>
    <property type="match status" value="1"/>
</dbReference>
<evidence type="ECO:0000259" key="7">
    <source>
        <dbReference type="PROSITE" id="PS50600"/>
    </source>
</evidence>
<dbReference type="Pfam" id="PF02902">
    <property type="entry name" value="Peptidase_C48"/>
    <property type="match status" value="1"/>
</dbReference>
<keyword evidence="9" id="KW-1185">Reference proteome</keyword>
<comment type="similarity">
    <text evidence="1">Belongs to the peptidase C48 family.</text>
</comment>
<gene>
    <name evidence="8" type="ORF">CSOJ01_15418</name>
</gene>
<dbReference type="GO" id="GO:0006508">
    <property type="term" value="P:proteolysis"/>
    <property type="evidence" value="ECO:0007669"/>
    <property type="project" value="UniProtKB-KW"/>
</dbReference>
<feature type="region of interest" description="Disordered" evidence="6">
    <location>
        <begin position="180"/>
        <end position="251"/>
    </location>
</feature>
<dbReference type="EMBL" id="WIGN01000642">
    <property type="protein sequence ID" value="KAF6786409.1"/>
    <property type="molecule type" value="Genomic_DNA"/>
</dbReference>
<evidence type="ECO:0000256" key="4">
    <source>
        <dbReference type="ARBA" id="ARBA00022807"/>
    </source>
</evidence>
<dbReference type="Proteomes" id="UP000652219">
    <property type="component" value="Unassembled WGS sequence"/>
</dbReference>
<dbReference type="GO" id="GO:0008234">
    <property type="term" value="F:cysteine-type peptidase activity"/>
    <property type="evidence" value="ECO:0007669"/>
    <property type="project" value="UniProtKB-KW"/>
</dbReference>
<dbReference type="InterPro" id="IPR003653">
    <property type="entry name" value="Peptidase_C48_C"/>
</dbReference>
<evidence type="ECO:0000256" key="2">
    <source>
        <dbReference type="ARBA" id="ARBA00022670"/>
    </source>
</evidence>
<evidence type="ECO:0000256" key="5">
    <source>
        <dbReference type="SAM" id="Coils"/>
    </source>
</evidence>
<dbReference type="PANTHER" id="PTHR12606:SF141">
    <property type="entry name" value="GH15225P-RELATED"/>
    <property type="match status" value="1"/>
</dbReference>
<accession>A0A8H6MIS2</accession>
<evidence type="ECO:0000256" key="3">
    <source>
        <dbReference type="ARBA" id="ARBA00022801"/>
    </source>
</evidence>
<evidence type="ECO:0000313" key="8">
    <source>
        <dbReference type="EMBL" id="KAF6786409.1"/>
    </source>
</evidence>
<comment type="caution">
    <text evidence="8">The sequence shown here is derived from an EMBL/GenBank/DDBJ whole genome shotgun (WGS) entry which is preliminary data.</text>
</comment>
<proteinExistence type="inferred from homology"/>
<dbReference type="GO" id="GO:0019783">
    <property type="term" value="F:ubiquitin-like protein peptidase activity"/>
    <property type="evidence" value="ECO:0007669"/>
    <property type="project" value="UniProtKB-ARBA"/>
</dbReference>
<keyword evidence="2" id="KW-0645">Protease</keyword>
<organism evidence="8 9">
    <name type="scientific">Colletotrichum sojae</name>
    <dbReference type="NCBI Taxonomy" id="2175907"/>
    <lineage>
        <taxon>Eukaryota</taxon>
        <taxon>Fungi</taxon>
        <taxon>Dikarya</taxon>
        <taxon>Ascomycota</taxon>
        <taxon>Pezizomycotina</taxon>
        <taxon>Sordariomycetes</taxon>
        <taxon>Hypocreomycetidae</taxon>
        <taxon>Glomerellales</taxon>
        <taxon>Glomerellaceae</taxon>
        <taxon>Colletotrichum</taxon>
        <taxon>Colletotrichum orchidearum species complex</taxon>
    </lineage>
</organism>
<keyword evidence="5" id="KW-0175">Coiled coil</keyword>
<dbReference type="InterPro" id="IPR038765">
    <property type="entry name" value="Papain-like_cys_pep_sf"/>
</dbReference>
<dbReference type="SUPFAM" id="SSF54001">
    <property type="entry name" value="Cysteine proteinases"/>
    <property type="match status" value="1"/>
</dbReference>
<sequence>MLPDPAPNNSKGLYQATLYDLVEESPSGNLRPWLREHLQGFGHKESRDQVLGAIIDNKPRLRSLQMAATTLQRNYPEETKNRRVRETQRLDALWGENPWMPPLAIAGPKFSGRLADRDISTLVRISNDATRNGLNLPSLYQPAGCIYEAAQSLGTPMRWSYKLLNTALGILTQQVNQETVSGAGVPTPSPHVEYSEMGQPSSLEDARAHDGAPGSPFSDRYLPAPSTPGASWPFDGSTPGSPSPFGLLPIDPCPDWPLTDLPADPLSPNIFPEPAAFPELTPIDTRILLSSAADAPLEPLPAVRSPHPQPQPLPADCPGLPKSPVPVGRSQPPPTPVHCPSQSLPADRSAQPPPADCPALPESPLLAGLSLHPPTATDATLVSKQLDNADQAVAQLRSNGRLTDDTIYLISRLLTLSLKACNICDPLFFSEAFGADPVILPRGVSSSTRLLVPLYHSVKHWSLAVCDLGKGRIQHYDSIPSPRRSTDTRRRLSRWAAAVSPGVEVQVTSMAGPQQTDATSCGVHVVQAIEHLLRGYPDLTGMQAEDVVATRRRLAETIETAARSMSRPLKHICRSPGSSSEGGGDRAWPPGAGLTKALEHVDGLLALAREFVQQHIPSYHALHQDAAEIQQSIKEAEQKIAILDEEIHILQDHKLPSAREKYVAALGVAVESRKTSRELQAAIDGMRSGVAAVSTRISKQLETIYAGMEAQIGSCRHSLAGAEEQERSSREAFQKLDQELQTAKVTWARFVEHRDQEKVRLQEVQHAMGITVQLGIQGQD</sequence>
<keyword evidence="3" id="KW-0378">Hydrolase</keyword>
<dbReference type="PANTHER" id="PTHR12606">
    <property type="entry name" value="SENTRIN/SUMO-SPECIFIC PROTEASE"/>
    <property type="match status" value="1"/>
</dbReference>
<reference evidence="8 9" key="1">
    <citation type="journal article" date="2020" name="Phytopathology">
        <title>Genome Sequence Resources of Colletotrichum truncatum, C. plurivorum, C. musicola, and C. sojae: Four Species Pathogenic to Soybean (Glycine max).</title>
        <authorList>
            <person name="Rogerio F."/>
            <person name="Boufleur T.R."/>
            <person name="Ciampi-Guillardi M."/>
            <person name="Sukno S.A."/>
            <person name="Thon M.R."/>
            <person name="Massola Junior N.S."/>
            <person name="Baroncelli R."/>
        </authorList>
    </citation>
    <scope>NUCLEOTIDE SEQUENCE [LARGE SCALE GENOMIC DNA]</scope>
    <source>
        <strain evidence="8 9">LFN0009</strain>
    </source>
</reference>
<name>A0A8H6MIS2_9PEZI</name>
<evidence type="ECO:0000256" key="6">
    <source>
        <dbReference type="SAM" id="MobiDB-lite"/>
    </source>
</evidence>
<keyword evidence="4" id="KW-0788">Thiol protease</keyword>
<feature type="coiled-coil region" evidence="5">
    <location>
        <begin position="619"/>
        <end position="653"/>
    </location>
</feature>
<feature type="domain" description="Ubiquitin-like protease family profile" evidence="7">
    <location>
        <begin position="386"/>
        <end position="532"/>
    </location>
</feature>
<protein>
    <recommendedName>
        <fullName evidence="7">Ubiquitin-like protease family profile domain-containing protein</fullName>
    </recommendedName>
</protein>
<dbReference type="PROSITE" id="PS50600">
    <property type="entry name" value="ULP_PROTEASE"/>
    <property type="match status" value="1"/>
</dbReference>